<accession>A0A8H3QEU3</accession>
<gene>
    <name evidence="1" type="ORF">RCL2_000383700</name>
</gene>
<sequence>MACWDFIYDRSIHYQLIMHFRVNIIHFYLYLNLQASMFSCSNGIALSLDKSRVFTFCWLVHYQKEIYLFLESDLLINAYW</sequence>
<reference evidence="1" key="1">
    <citation type="submission" date="2019-10" db="EMBL/GenBank/DDBJ databases">
        <title>Conservation and host-specific expression of non-tandemly repeated heterogenous ribosome RNA gene in arbuscular mycorrhizal fungi.</title>
        <authorList>
            <person name="Maeda T."/>
            <person name="Kobayashi Y."/>
            <person name="Nakagawa T."/>
            <person name="Ezawa T."/>
            <person name="Yamaguchi K."/>
            <person name="Bino T."/>
            <person name="Nishimoto Y."/>
            <person name="Shigenobu S."/>
            <person name="Kawaguchi M."/>
        </authorList>
    </citation>
    <scope>NUCLEOTIDE SEQUENCE</scope>
    <source>
        <strain evidence="1">HR1</strain>
    </source>
</reference>
<name>A0A8H3QEU3_9GLOM</name>
<dbReference type="AlphaFoldDB" id="A0A8H3QEU3"/>
<dbReference type="EMBL" id="BLAL01000020">
    <property type="protein sequence ID" value="GES76432.1"/>
    <property type="molecule type" value="Genomic_DNA"/>
</dbReference>
<evidence type="ECO:0000313" key="1">
    <source>
        <dbReference type="EMBL" id="GES76432.1"/>
    </source>
</evidence>
<proteinExistence type="predicted"/>
<evidence type="ECO:0000313" key="2">
    <source>
        <dbReference type="Proteomes" id="UP000615446"/>
    </source>
</evidence>
<comment type="caution">
    <text evidence="1">The sequence shown here is derived from an EMBL/GenBank/DDBJ whole genome shotgun (WGS) entry which is preliminary data.</text>
</comment>
<organism evidence="1 2">
    <name type="scientific">Rhizophagus clarus</name>
    <dbReference type="NCBI Taxonomy" id="94130"/>
    <lineage>
        <taxon>Eukaryota</taxon>
        <taxon>Fungi</taxon>
        <taxon>Fungi incertae sedis</taxon>
        <taxon>Mucoromycota</taxon>
        <taxon>Glomeromycotina</taxon>
        <taxon>Glomeromycetes</taxon>
        <taxon>Glomerales</taxon>
        <taxon>Glomeraceae</taxon>
        <taxon>Rhizophagus</taxon>
    </lineage>
</organism>
<dbReference type="Proteomes" id="UP000615446">
    <property type="component" value="Unassembled WGS sequence"/>
</dbReference>
<protein>
    <submittedName>
        <fullName evidence="1">Uncharacterized protein</fullName>
    </submittedName>
</protein>